<proteinExistence type="inferred from homology"/>
<dbReference type="EMBL" id="JAJEKE010000017">
    <property type="protein sequence ID" value="MCQ1531041.1"/>
    <property type="molecule type" value="Genomic_DNA"/>
</dbReference>
<reference evidence="6 7" key="1">
    <citation type="submission" date="2021-10" db="EMBL/GenBank/DDBJ databases">
        <title>Lutispora strain m25 sp. nov., a thermophilic, non-spore-forming bacterium isolated from a lab-scale methanogenic bioreactor digesting anaerobic sludge.</title>
        <authorList>
            <person name="El Houari A."/>
            <person name="Mcdonald J."/>
        </authorList>
    </citation>
    <scope>NUCLEOTIDE SEQUENCE [LARGE SCALE GENOMIC DNA]</scope>
    <source>
        <strain evidence="7">m25</strain>
    </source>
</reference>
<keyword evidence="4" id="KW-1133">Transmembrane helix</keyword>
<sequence>MDRDNNSSLMLPASIAIIIAVIFALFNYAPVKKAPIVNTAGSTNNTNQRLIIGRANDSVTLDPASTTEMNSFKVTVNIFETLVKYEKNEGRIIPCLAESWNSSEDGLTWVFKLREGIRFHDGTDFNASAVCFNFHRWMDKDNPYHNGKFSYWNTVFGGFPGFVDSVKALSNHSLEIKLNKPYAPFLNALAMPAFGIASPEAIKEHNEDLFKHPVGTGPFLLKSWEHNKSIILERNDKYWNGRAKVKEIEFRVIPGNKDRLEELKQGSIHIADYLSPVDIAEVKYDPNLHLYLRPSFNVGYIAMNNERFPFNKRDVRVAINHAIDKEKLVNDVFDNFAKPAATYIPPSLWGYNNNLKTYEYDPDKSRKLMQEAGFPNGFKTTLWVMDAARDYFPKPLQVAEFVKESLKQVGIYAEIKVFNWDEYLTRIRNGEHEIALIGWTGDYADPDNFLYTMFASENAKPGFAANYSLYKSKEADQLLIQARETTNMVFRRSLYRSLQEIVNYEAPSVPLVHTMPVMASRLSVRGYVPSMTGIESLENVELASE</sequence>
<evidence type="ECO:0000256" key="1">
    <source>
        <dbReference type="ARBA" id="ARBA00005695"/>
    </source>
</evidence>
<dbReference type="RefSeq" id="WP_255228558.1">
    <property type="nucleotide sequence ID" value="NZ_JAJEKE010000017.1"/>
</dbReference>
<evidence type="ECO:0000256" key="3">
    <source>
        <dbReference type="ARBA" id="ARBA00022729"/>
    </source>
</evidence>
<evidence type="ECO:0000259" key="5">
    <source>
        <dbReference type="Pfam" id="PF00496"/>
    </source>
</evidence>
<dbReference type="SUPFAM" id="SSF53850">
    <property type="entry name" value="Periplasmic binding protein-like II"/>
    <property type="match status" value="1"/>
</dbReference>
<evidence type="ECO:0000313" key="6">
    <source>
        <dbReference type="EMBL" id="MCQ1531041.1"/>
    </source>
</evidence>
<dbReference type="Gene3D" id="3.10.105.10">
    <property type="entry name" value="Dipeptide-binding Protein, Domain 3"/>
    <property type="match status" value="1"/>
</dbReference>
<dbReference type="PANTHER" id="PTHR30290:SF9">
    <property type="entry name" value="OLIGOPEPTIDE-BINDING PROTEIN APPA"/>
    <property type="match status" value="1"/>
</dbReference>
<dbReference type="PIRSF" id="PIRSF002741">
    <property type="entry name" value="MppA"/>
    <property type="match status" value="1"/>
</dbReference>
<evidence type="ECO:0000256" key="4">
    <source>
        <dbReference type="SAM" id="Phobius"/>
    </source>
</evidence>
<comment type="caution">
    <text evidence="6">The sequence shown here is derived from an EMBL/GenBank/DDBJ whole genome shotgun (WGS) entry which is preliminary data.</text>
</comment>
<accession>A0ABT1NIN3</accession>
<feature type="domain" description="Solute-binding protein family 5" evidence="5">
    <location>
        <begin position="92"/>
        <end position="459"/>
    </location>
</feature>
<keyword evidence="4" id="KW-0812">Transmembrane</keyword>
<dbReference type="InterPro" id="IPR030678">
    <property type="entry name" value="Peptide/Ni-bd"/>
</dbReference>
<keyword evidence="2" id="KW-0813">Transport</keyword>
<dbReference type="InterPro" id="IPR000914">
    <property type="entry name" value="SBP_5_dom"/>
</dbReference>
<name>A0ABT1NIN3_9FIRM</name>
<dbReference type="Pfam" id="PF00496">
    <property type="entry name" value="SBP_bac_5"/>
    <property type="match status" value="1"/>
</dbReference>
<dbReference type="CDD" id="cd08493">
    <property type="entry name" value="PBP2_DppA_like"/>
    <property type="match status" value="1"/>
</dbReference>
<dbReference type="Gene3D" id="3.90.76.10">
    <property type="entry name" value="Dipeptide-binding Protein, Domain 1"/>
    <property type="match status" value="1"/>
</dbReference>
<comment type="similarity">
    <text evidence="1">Belongs to the bacterial solute-binding protein 5 family.</text>
</comment>
<keyword evidence="3" id="KW-0732">Signal</keyword>
<gene>
    <name evidence="6" type="ORF">LJD61_16035</name>
</gene>
<dbReference type="PANTHER" id="PTHR30290">
    <property type="entry name" value="PERIPLASMIC BINDING COMPONENT OF ABC TRANSPORTER"/>
    <property type="match status" value="1"/>
</dbReference>
<dbReference type="InterPro" id="IPR039424">
    <property type="entry name" value="SBP_5"/>
</dbReference>
<organism evidence="6 7">
    <name type="scientific">Lutispora saccharofermentans</name>
    <dbReference type="NCBI Taxonomy" id="3024236"/>
    <lineage>
        <taxon>Bacteria</taxon>
        <taxon>Bacillati</taxon>
        <taxon>Bacillota</taxon>
        <taxon>Clostridia</taxon>
        <taxon>Lutisporales</taxon>
        <taxon>Lutisporaceae</taxon>
        <taxon>Lutispora</taxon>
    </lineage>
</organism>
<protein>
    <submittedName>
        <fullName evidence="6">ABC transporter substrate-binding protein</fullName>
    </submittedName>
</protein>
<keyword evidence="7" id="KW-1185">Reference proteome</keyword>
<dbReference type="Gene3D" id="3.40.190.10">
    <property type="entry name" value="Periplasmic binding protein-like II"/>
    <property type="match status" value="1"/>
</dbReference>
<keyword evidence="4" id="KW-0472">Membrane</keyword>
<evidence type="ECO:0000256" key="2">
    <source>
        <dbReference type="ARBA" id="ARBA00022448"/>
    </source>
</evidence>
<evidence type="ECO:0000313" key="7">
    <source>
        <dbReference type="Proteomes" id="UP001651880"/>
    </source>
</evidence>
<dbReference type="Proteomes" id="UP001651880">
    <property type="component" value="Unassembled WGS sequence"/>
</dbReference>
<feature type="transmembrane region" description="Helical" evidence="4">
    <location>
        <begin position="9"/>
        <end position="29"/>
    </location>
</feature>